<dbReference type="CDD" id="cd04818">
    <property type="entry name" value="PA_subtilisin_1"/>
    <property type="match status" value="1"/>
</dbReference>
<evidence type="ECO:0000256" key="1">
    <source>
        <dbReference type="ARBA" id="ARBA00022729"/>
    </source>
</evidence>
<organism evidence="5 6">
    <name type="scientific">Zemynaea arenosa</name>
    <dbReference type="NCBI Taxonomy" id="2561931"/>
    <lineage>
        <taxon>Bacteria</taxon>
        <taxon>Pseudomonadati</taxon>
        <taxon>Pseudomonadota</taxon>
        <taxon>Betaproteobacteria</taxon>
        <taxon>Burkholderiales</taxon>
        <taxon>Oxalobacteraceae</taxon>
        <taxon>Telluria group</taxon>
        <taxon>Zemynaea</taxon>
    </lineage>
</organism>
<accession>A0A4Y9SCM3</accession>
<evidence type="ECO:0000256" key="3">
    <source>
        <dbReference type="SAM" id="SignalP"/>
    </source>
</evidence>
<feature type="chain" id="PRO_5021247651" evidence="3">
    <location>
        <begin position="22"/>
        <end position="471"/>
    </location>
</feature>
<dbReference type="AlphaFoldDB" id="A0A4Y9SCM3"/>
<proteinExistence type="predicted"/>
<evidence type="ECO:0000313" key="6">
    <source>
        <dbReference type="Proteomes" id="UP000298438"/>
    </source>
</evidence>
<dbReference type="SUPFAM" id="SSF52025">
    <property type="entry name" value="PA domain"/>
    <property type="match status" value="1"/>
</dbReference>
<name>A0A4Y9SCM3_9BURK</name>
<dbReference type="PANTHER" id="PTHR22702">
    <property type="entry name" value="PROTEASE-ASSOCIATED DOMAIN-CONTAINING PROTEIN"/>
    <property type="match status" value="1"/>
</dbReference>
<reference evidence="5 6" key="1">
    <citation type="submission" date="2019-03" db="EMBL/GenBank/DDBJ databases">
        <title>Draft Genome Sequence of Massilia arenosa sp. nov., a Novel Massilia Species Isolated from a Sandy-loam Maize Soil.</title>
        <authorList>
            <person name="Raths R."/>
            <person name="Peta V."/>
            <person name="Bucking H."/>
        </authorList>
    </citation>
    <scope>NUCLEOTIDE SEQUENCE [LARGE SCALE GENOMIC DNA]</scope>
    <source>
        <strain evidence="5 6">MC02</strain>
    </source>
</reference>
<sequence length="471" mass="48353">MTPAKFLAGLAACATIGSAQAAATITIINANAPGVGFNDTTAVAPVGGNPGTTLGAQRLFAFTYAANLWAANIDSPIEIRIQASFEPLSCTASAAVLGSAGTADIFANFTGAPKPNTWYPSALASKLANADLAGPPAPHIVARFNSRLGLFADCLPGTQFYLGVDNNHGANIDLVTVLLHEMAHGLGFQSFTSGQTGEQPDGLASIWDYFLLDDRTGKHWIDMTNAERVSSAVSGNQTSWDGPNVSAAVPDVLAPRSNLAVSGPAADDAAGNYEVGDASFGPPLGSPAVTGQIMPVVDQPGGTGLACDPLNAVNALAVNGNIALVDRGTCNFTVKARNVQDAGAIGMIVVDNAPGPVTGLGGTDPTVTIPAVRISQADGNHIKLKLLKRSRTASGVIGALGVDPTRLAGADAALRALMYTPVVYEPGSSVSHYTTDMKPNQLMEPSINGDLSHEVKPPRDLTLPLLKDIGW</sequence>
<protein>
    <submittedName>
        <fullName evidence="5">Peptidase</fullName>
    </submittedName>
</protein>
<dbReference type="PANTHER" id="PTHR22702:SF1">
    <property type="entry name" value="PROTEASE-ASSOCIATED DOMAIN-CONTAINING PROTEIN 1"/>
    <property type="match status" value="1"/>
</dbReference>
<comment type="caution">
    <text evidence="5">The sequence shown here is derived from an EMBL/GenBank/DDBJ whole genome shotgun (WGS) entry which is preliminary data.</text>
</comment>
<dbReference type="Proteomes" id="UP000298438">
    <property type="component" value="Unassembled WGS sequence"/>
</dbReference>
<dbReference type="OrthoDB" id="614750at2"/>
<dbReference type="Gene3D" id="3.50.30.30">
    <property type="match status" value="1"/>
</dbReference>
<keyword evidence="6" id="KW-1185">Reference proteome</keyword>
<dbReference type="Pfam" id="PF02225">
    <property type="entry name" value="PA"/>
    <property type="match status" value="1"/>
</dbReference>
<evidence type="ECO:0000256" key="2">
    <source>
        <dbReference type="ARBA" id="ARBA00023180"/>
    </source>
</evidence>
<feature type="domain" description="PA" evidence="4">
    <location>
        <begin position="295"/>
        <end position="382"/>
    </location>
</feature>
<dbReference type="EMBL" id="SPVF01000135">
    <property type="protein sequence ID" value="TFW20172.1"/>
    <property type="molecule type" value="Genomic_DNA"/>
</dbReference>
<gene>
    <name evidence="5" type="ORF">E4L96_10645</name>
</gene>
<dbReference type="RefSeq" id="WP_135207199.1">
    <property type="nucleotide sequence ID" value="NZ_SPVF01000135.1"/>
</dbReference>
<dbReference type="InterPro" id="IPR046450">
    <property type="entry name" value="PA_dom_sf"/>
</dbReference>
<feature type="signal peptide" evidence="3">
    <location>
        <begin position="1"/>
        <end position="21"/>
    </location>
</feature>
<keyword evidence="2" id="KW-0325">Glycoprotein</keyword>
<dbReference type="InterPro" id="IPR003137">
    <property type="entry name" value="PA_domain"/>
</dbReference>
<evidence type="ECO:0000259" key="4">
    <source>
        <dbReference type="Pfam" id="PF02225"/>
    </source>
</evidence>
<evidence type="ECO:0000313" key="5">
    <source>
        <dbReference type="EMBL" id="TFW20172.1"/>
    </source>
</evidence>
<keyword evidence="1 3" id="KW-0732">Signal</keyword>